<feature type="transmembrane region" description="Helical" evidence="1">
    <location>
        <begin position="160"/>
        <end position="181"/>
    </location>
</feature>
<dbReference type="AlphaFoldDB" id="A0A8X8YR77"/>
<comment type="caution">
    <text evidence="2">The sequence shown here is derived from an EMBL/GenBank/DDBJ whole genome shotgun (WGS) entry which is preliminary data.</text>
</comment>
<evidence type="ECO:0000256" key="1">
    <source>
        <dbReference type="SAM" id="Phobius"/>
    </source>
</evidence>
<keyword evidence="1" id="KW-0472">Membrane</keyword>
<reference evidence="2" key="1">
    <citation type="submission" date="2018-01" db="EMBL/GenBank/DDBJ databases">
        <authorList>
            <person name="Mao J.F."/>
        </authorList>
    </citation>
    <scope>NUCLEOTIDE SEQUENCE</scope>
    <source>
        <strain evidence="2">Huo1</strain>
        <tissue evidence="2">Leaf</tissue>
    </source>
</reference>
<protein>
    <submittedName>
        <fullName evidence="2">Uncharacterized protein</fullName>
    </submittedName>
</protein>
<keyword evidence="1" id="KW-0812">Transmembrane</keyword>
<dbReference type="EMBL" id="PNBA02000001">
    <property type="protein sequence ID" value="KAG6436255.1"/>
    <property type="molecule type" value="Genomic_DNA"/>
</dbReference>
<accession>A0A8X8YR77</accession>
<dbReference type="OrthoDB" id="1934999at2759"/>
<feature type="transmembrane region" description="Helical" evidence="1">
    <location>
        <begin position="127"/>
        <end position="148"/>
    </location>
</feature>
<proteinExistence type="predicted"/>
<gene>
    <name evidence="2" type="ORF">SASPL_101141</name>
</gene>
<evidence type="ECO:0000313" key="3">
    <source>
        <dbReference type="Proteomes" id="UP000298416"/>
    </source>
</evidence>
<organism evidence="2">
    <name type="scientific">Salvia splendens</name>
    <name type="common">Scarlet sage</name>
    <dbReference type="NCBI Taxonomy" id="180675"/>
    <lineage>
        <taxon>Eukaryota</taxon>
        <taxon>Viridiplantae</taxon>
        <taxon>Streptophyta</taxon>
        <taxon>Embryophyta</taxon>
        <taxon>Tracheophyta</taxon>
        <taxon>Spermatophyta</taxon>
        <taxon>Magnoliopsida</taxon>
        <taxon>eudicotyledons</taxon>
        <taxon>Gunneridae</taxon>
        <taxon>Pentapetalae</taxon>
        <taxon>asterids</taxon>
        <taxon>lamiids</taxon>
        <taxon>Lamiales</taxon>
        <taxon>Lamiaceae</taxon>
        <taxon>Nepetoideae</taxon>
        <taxon>Mentheae</taxon>
        <taxon>Salviinae</taxon>
        <taxon>Salvia</taxon>
        <taxon>Salvia subgen. Calosphace</taxon>
        <taxon>core Calosphace</taxon>
    </lineage>
</organism>
<name>A0A8X8YR77_SALSN</name>
<keyword evidence="1" id="KW-1133">Transmembrane helix</keyword>
<evidence type="ECO:0000313" key="2">
    <source>
        <dbReference type="EMBL" id="KAG6436255.1"/>
    </source>
</evidence>
<reference evidence="2" key="2">
    <citation type="submission" date="2020-08" db="EMBL/GenBank/DDBJ databases">
        <title>Plant Genome Project.</title>
        <authorList>
            <person name="Zhang R.-G."/>
        </authorList>
    </citation>
    <scope>NUCLEOTIDE SEQUENCE</scope>
    <source>
        <strain evidence="2">Huo1</strain>
        <tissue evidence="2">Leaf</tissue>
    </source>
</reference>
<dbReference type="PANTHER" id="PTHR36000:SF2">
    <property type="entry name" value="DEFECTIVE 1273 PROTEIN, PUTATIVE-RELATED"/>
    <property type="match status" value="1"/>
</dbReference>
<feature type="transmembrane region" description="Helical" evidence="1">
    <location>
        <begin position="93"/>
        <end position="115"/>
    </location>
</feature>
<dbReference type="PANTHER" id="PTHR36000">
    <property type="entry name" value="DEFECTIVE 1273 PROTEIN, PUTATIVE-RELATED"/>
    <property type="match status" value="1"/>
</dbReference>
<keyword evidence="3" id="KW-1185">Reference proteome</keyword>
<dbReference type="Proteomes" id="UP000298416">
    <property type="component" value="Unassembled WGS sequence"/>
</dbReference>
<sequence>MALKLNASAVYSLQNLQLRHTNHNCLWSLKPNRLYQNTARTSCSMNMAANQPGDPKKMSITHIVDKARSLWDTSPQPVKTFPWNRTLNHFIQLLLDLVLVVIRILALPVFSITSISEISYCAHERELYLVPLPFLVGVAAAGVLQNAALESSSYLKYAEVPWHLIALLIFFALLKFPGPYYPYWGRILIPHMANGAILRTLWFLFLWFRKPQKAAENNHANSVVDNPEADKVL</sequence>
<feature type="transmembrane region" description="Helical" evidence="1">
    <location>
        <begin position="187"/>
        <end position="208"/>
    </location>
</feature>